<dbReference type="EMBL" id="QRBF01000008">
    <property type="protein sequence ID" value="RDS80969.1"/>
    <property type="molecule type" value="Genomic_DNA"/>
</dbReference>
<reference evidence="2 3" key="1">
    <citation type="submission" date="2018-07" db="EMBL/GenBank/DDBJ databases">
        <title>Dyella monticola sp. nov. and Dyella psychrodurans sp. nov. isolated from monsoon evergreen broad-leaved forest soil of Dinghu Mountain, China.</title>
        <authorList>
            <person name="Gao Z."/>
            <person name="Qiu L."/>
        </authorList>
    </citation>
    <scope>NUCLEOTIDE SEQUENCE [LARGE SCALE GENOMIC DNA]</scope>
    <source>
        <strain evidence="2 3">4MSK11</strain>
    </source>
</reference>
<protein>
    <submittedName>
        <fullName evidence="2">RES domain-containing protein</fullName>
    </submittedName>
</protein>
<keyword evidence="3" id="KW-1185">Reference proteome</keyword>
<dbReference type="AlphaFoldDB" id="A0A370WXV3"/>
<evidence type="ECO:0000259" key="1">
    <source>
        <dbReference type="SMART" id="SM00953"/>
    </source>
</evidence>
<dbReference type="Proteomes" id="UP000255334">
    <property type="component" value="Unassembled WGS sequence"/>
</dbReference>
<feature type="domain" description="RES" evidence="1">
    <location>
        <begin position="182"/>
        <end position="321"/>
    </location>
</feature>
<dbReference type="InterPro" id="IPR014914">
    <property type="entry name" value="RES_dom"/>
</dbReference>
<dbReference type="Pfam" id="PF08808">
    <property type="entry name" value="RES"/>
    <property type="match status" value="1"/>
</dbReference>
<sequence>MDLHSEDNVTEPLCSECFANYGLRMEAQELSKTPVRDNCKYCGASTGYVIDPQVAEELMHKFFVRGSIPPEVGGPAPIFQFNRYHHVGEVTFATELDSDLERLSTLLGVGLFHYGPPLWRLGYTNYYQTLRGHSGVPIQGEERERIFHDIIRRCGATDLEPEKDLIFRVRKGEGLAPALASEFDSPPIGKDTSGRYESPGFPIFYGADDVETCLHESRVTLSDSIAVATFSPSKELKVLDLDDGIDDSSASNPFDRVDILLRRLAYAGKHDYDLCRELAAMIYAQGYDGFFFTSYFGQAHKKRLRNIALFGHPVSDGKLLLKSVNRVRLLHVGYEFEFGPHNDTALPIDKEKIDALAEKMVDGSISPSEAAKALNDLIGHKSSGPR</sequence>
<evidence type="ECO:0000313" key="2">
    <source>
        <dbReference type="EMBL" id="RDS80969.1"/>
    </source>
</evidence>
<organism evidence="2 3">
    <name type="scientific">Dyella psychrodurans</name>
    <dbReference type="NCBI Taxonomy" id="1927960"/>
    <lineage>
        <taxon>Bacteria</taxon>
        <taxon>Pseudomonadati</taxon>
        <taxon>Pseudomonadota</taxon>
        <taxon>Gammaproteobacteria</taxon>
        <taxon>Lysobacterales</taxon>
        <taxon>Rhodanobacteraceae</taxon>
        <taxon>Dyella</taxon>
    </lineage>
</organism>
<evidence type="ECO:0000313" key="3">
    <source>
        <dbReference type="Proteomes" id="UP000255334"/>
    </source>
</evidence>
<gene>
    <name evidence="2" type="ORF">DWU99_18110</name>
</gene>
<accession>A0A370WXV3</accession>
<comment type="caution">
    <text evidence="2">The sequence shown here is derived from an EMBL/GenBank/DDBJ whole genome shotgun (WGS) entry which is preliminary data.</text>
</comment>
<proteinExistence type="predicted"/>
<name>A0A370WXV3_9GAMM</name>
<dbReference type="SMART" id="SM00953">
    <property type="entry name" value="RES"/>
    <property type="match status" value="1"/>
</dbReference>